<feature type="region of interest" description="Disordered" evidence="3">
    <location>
        <begin position="35"/>
        <end position="56"/>
    </location>
</feature>
<name>A0A6B0S9X7_9CETA</name>
<comment type="caution">
    <text evidence="5">The sequence shown here is derived from an EMBL/GenBank/DDBJ whole genome shotgun (WGS) entry which is preliminary data.</text>
</comment>
<dbReference type="InterPro" id="IPR038269">
    <property type="entry name" value="SCAN_sf"/>
</dbReference>
<dbReference type="SUPFAM" id="SSF47353">
    <property type="entry name" value="Retrovirus capsid dimerization domain-like"/>
    <property type="match status" value="1"/>
</dbReference>
<evidence type="ECO:0000313" key="5">
    <source>
        <dbReference type="EMBL" id="MXQ99649.1"/>
    </source>
</evidence>
<evidence type="ECO:0000256" key="1">
    <source>
        <dbReference type="ARBA" id="ARBA00023242"/>
    </source>
</evidence>
<dbReference type="CDD" id="cd07936">
    <property type="entry name" value="SCAN"/>
    <property type="match status" value="1"/>
</dbReference>
<dbReference type="Gene3D" id="1.10.4020.10">
    <property type="entry name" value="DNA breaking-rejoining enzymes"/>
    <property type="match status" value="1"/>
</dbReference>
<organism evidence="5 6">
    <name type="scientific">Bos mutus</name>
    <name type="common">wild yak</name>
    <dbReference type="NCBI Taxonomy" id="72004"/>
    <lineage>
        <taxon>Eukaryota</taxon>
        <taxon>Metazoa</taxon>
        <taxon>Chordata</taxon>
        <taxon>Craniata</taxon>
        <taxon>Vertebrata</taxon>
        <taxon>Euteleostomi</taxon>
        <taxon>Mammalia</taxon>
        <taxon>Eutheria</taxon>
        <taxon>Laurasiatheria</taxon>
        <taxon>Artiodactyla</taxon>
        <taxon>Ruminantia</taxon>
        <taxon>Pecora</taxon>
        <taxon>Bovidae</taxon>
        <taxon>Bovinae</taxon>
        <taxon>Bos</taxon>
    </lineage>
</organism>
<accession>A0A6B0S9X7</accession>
<feature type="domain" description="SCAN box" evidence="4">
    <location>
        <begin position="61"/>
        <end position="142"/>
    </location>
</feature>
<dbReference type="InterPro" id="IPR003309">
    <property type="entry name" value="SCAN_dom"/>
</dbReference>
<dbReference type="EMBL" id="VBQZ03000628">
    <property type="protein sequence ID" value="MXQ99649.1"/>
    <property type="molecule type" value="Genomic_DNA"/>
</dbReference>
<proteinExistence type="predicted"/>
<evidence type="ECO:0000256" key="2">
    <source>
        <dbReference type="PROSITE-ProRule" id="PRU00187"/>
    </source>
</evidence>
<reference evidence="5" key="1">
    <citation type="submission" date="2019-10" db="EMBL/GenBank/DDBJ databases">
        <title>The sequence and de novo assembly of the wild yak genome.</title>
        <authorList>
            <person name="Liu Y."/>
        </authorList>
    </citation>
    <scope>NUCLEOTIDE SEQUENCE [LARGE SCALE GENOMIC DNA]</scope>
    <source>
        <strain evidence="5">WY2019</strain>
    </source>
</reference>
<dbReference type="SMART" id="SM00431">
    <property type="entry name" value="SCAN"/>
    <property type="match status" value="1"/>
</dbReference>
<dbReference type="InterPro" id="IPR050916">
    <property type="entry name" value="SCAN-C2H2_zinc_finger"/>
</dbReference>
<dbReference type="PANTHER" id="PTHR45935">
    <property type="entry name" value="PROTEIN ZBED8-RELATED"/>
    <property type="match status" value="1"/>
</dbReference>
<keyword evidence="6" id="KW-1185">Reference proteome</keyword>
<gene>
    <name evidence="5" type="ORF">E5288_WYG007916</name>
</gene>
<dbReference type="Proteomes" id="UP000322234">
    <property type="component" value="Unassembled WGS sequence"/>
</dbReference>
<evidence type="ECO:0000313" key="6">
    <source>
        <dbReference type="Proteomes" id="UP000322234"/>
    </source>
</evidence>
<evidence type="ECO:0000256" key="3">
    <source>
        <dbReference type="SAM" id="MobiDB-lite"/>
    </source>
</evidence>
<dbReference type="PANTHER" id="PTHR45935:SF24">
    <property type="entry name" value="SCAN BOX DOMAIN-CONTAINING PROTEIN"/>
    <property type="match status" value="1"/>
</dbReference>
<dbReference type="AlphaFoldDB" id="A0A6B0S9X7"/>
<dbReference type="FunFam" id="1.10.4020.10:FF:000001">
    <property type="entry name" value="zinc finger protein 263 isoform X1"/>
    <property type="match status" value="1"/>
</dbReference>
<keyword evidence="1 2" id="KW-0539">Nucleus</keyword>
<evidence type="ECO:0000259" key="4">
    <source>
        <dbReference type="PROSITE" id="PS50804"/>
    </source>
</evidence>
<dbReference type="GO" id="GO:0005634">
    <property type="term" value="C:nucleus"/>
    <property type="evidence" value="ECO:0007669"/>
    <property type="project" value="UniProtKB-SubCell"/>
</dbReference>
<comment type="subcellular location">
    <subcellularLocation>
        <location evidence="2">Nucleus</location>
    </subcellularLocation>
</comment>
<dbReference type="Pfam" id="PF02023">
    <property type="entry name" value="SCAN"/>
    <property type="match status" value="1"/>
</dbReference>
<dbReference type="PROSITE" id="PS50804">
    <property type="entry name" value="SCAN_BOX"/>
    <property type="match status" value="1"/>
</dbReference>
<sequence>MSQVGEKLFPEQIMMSPVKAPACLYPHVEVLQGTKRSVKESSNKSKKSSPQMGSLHPESARQHFRRFCYHDTPGPYEAVSQLQELCSQWLRPEIHSKEQILELLVLEQFLDVLPSHIQNWVQKYRPQNIKEAVALVDRFQRESGGISNEVTAHELGNDTALLGGTAVAPGFKWKPAEPQPMGVFQEECSNIYQVLQEPGWNTHKESQPVDEGGEEFHHNYLLLGAVIVIGSGSIPWEFSRCPVMLSQNLSVKTSPMGGYKKYPNYVHCISTGLLGNVSNCGIKIQSSSESFKAIQFKALSAVLSSESCLWNQPVMDKRTSKVNPNTPIPIIRRLADKYLKPTLASKNIMSFVLASLETEIAGRVLWSLPGVVVRSAAARLRHGQLDPVSLGEPRALRRGLCRGNF</sequence>
<protein>
    <recommendedName>
        <fullName evidence="4">SCAN box domain-containing protein</fullName>
    </recommendedName>
</protein>